<dbReference type="EMBL" id="CAJPDT010000011">
    <property type="protein sequence ID" value="CAF9912946.1"/>
    <property type="molecule type" value="Genomic_DNA"/>
</dbReference>
<evidence type="ECO:0000313" key="4">
    <source>
        <dbReference type="Proteomes" id="UP000664534"/>
    </source>
</evidence>
<comment type="caution">
    <text evidence="3">The sequence shown here is derived from an EMBL/GenBank/DDBJ whole genome shotgun (WGS) entry which is preliminary data.</text>
</comment>
<feature type="compositionally biased region" description="Polar residues" evidence="1">
    <location>
        <begin position="117"/>
        <end position="127"/>
    </location>
</feature>
<feature type="compositionally biased region" description="Low complexity" evidence="1">
    <location>
        <begin position="131"/>
        <end position="142"/>
    </location>
</feature>
<keyword evidence="4" id="KW-1185">Reference proteome</keyword>
<protein>
    <submittedName>
        <fullName evidence="3">Uncharacterized protein</fullName>
    </submittedName>
</protein>
<feature type="compositionally biased region" description="Basic and acidic residues" evidence="1">
    <location>
        <begin position="243"/>
        <end position="268"/>
    </location>
</feature>
<dbReference type="OrthoDB" id="5405292at2759"/>
<sequence>MAPTALRSKPTIHNGGLKNMYESQQSDRSGPNDRARSPVSPLDSNGKTWNYPPRANALGPLHDIPIDGAPNEPFHSRPMSYYDGIPKSPEPDPKAVFADLPAAPPKKRLSRPFEQPHPTNSHAQTSGHGKASAATAAVSMQANMTRADSHLRRQPAQPSSRKAPRKAPPAPLTIPKPAHQSKRPQREPSPFQGEQAPAERSGHRQGNQARKQRPAHHQGWDPLAAAPPRQQRTAHGPHRDRRHRDDLEWQGDRAVKNNRSKQKEPRSKEGRACFFFVMIMLVVAIVVIALVLTKSVH</sequence>
<dbReference type="Proteomes" id="UP000664534">
    <property type="component" value="Unassembled WGS sequence"/>
</dbReference>
<name>A0A8H3EUI2_9LECA</name>
<accession>A0A8H3EUI2</accession>
<keyword evidence="2" id="KW-1133">Transmembrane helix</keyword>
<dbReference type="AlphaFoldDB" id="A0A8H3EUI2"/>
<feature type="region of interest" description="Disordered" evidence="1">
    <location>
        <begin position="1"/>
        <end position="268"/>
    </location>
</feature>
<keyword evidence="2" id="KW-0472">Membrane</keyword>
<organism evidence="3 4">
    <name type="scientific">Imshaugia aleurites</name>
    <dbReference type="NCBI Taxonomy" id="172621"/>
    <lineage>
        <taxon>Eukaryota</taxon>
        <taxon>Fungi</taxon>
        <taxon>Dikarya</taxon>
        <taxon>Ascomycota</taxon>
        <taxon>Pezizomycotina</taxon>
        <taxon>Lecanoromycetes</taxon>
        <taxon>OSLEUM clade</taxon>
        <taxon>Lecanoromycetidae</taxon>
        <taxon>Lecanorales</taxon>
        <taxon>Lecanorineae</taxon>
        <taxon>Parmeliaceae</taxon>
        <taxon>Imshaugia</taxon>
    </lineage>
</organism>
<keyword evidence="2" id="KW-0812">Transmembrane</keyword>
<reference evidence="3" key="1">
    <citation type="submission" date="2021-03" db="EMBL/GenBank/DDBJ databases">
        <authorList>
            <person name="Tagirdzhanova G."/>
        </authorList>
    </citation>
    <scope>NUCLEOTIDE SEQUENCE</scope>
</reference>
<evidence type="ECO:0000313" key="3">
    <source>
        <dbReference type="EMBL" id="CAF9912946.1"/>
    </source>
</evidence>
<evidence type="ECO:0000256" key="1">
    <source>
        <dbReference type="SAM" id="MobiDB-lite"/>
    </source>
</evidence>
<gene>
    <name evidence="3" type="ORF">IMSHALPRED_000852</name>
</gene>
<feature type="transmembrane region" description="Helical" evidence="2">
    <location>
        <begin position="272"/>
        <end position="292"/>
    </location>
</feature>
<evidence type="ECO:0000256" key="2">
    <source>
        <dbReference type="SAM" id="Phobius"/>
    </source>
</evidence>
<proteinExistence type="predicted"/>